<dbReference type="InterPro" id="IPR046358">
    <property type="entry name" value="Flagellin_C"/>
</dbReference>
<keyword evidence="5" id="KW-0969">Cilium</keyword>
<dbReference type="InterPro" id="IPR001492">
    <property type="entry name" value="Flagellin"/>
</dbReference>
<dbReference type="GO" id="GO:0005198">
    <property type="term" value="F:structural molecule activity"/>
    <property type="evidence" value="ECO:0007669"/>
    <property type="project" value="InterPro"/>
</dbReference>
<evidence type="ECO:0000313" key="5">
    <source>
        <dbReference type="EMBL" id="RVV97979.1"/>
    </source>
</evidence>
<feature type="domain" description="Flagellin C-terminal" evidence="4">
    <location>
        <begin position="259"/>
        <end position="334"/>
    </location>
</feature>
<dbReference type="Pfam" id="PF00700">
    <property type="entry name" value="Flagellin_C"/>
    <property type="match status" value="1"/>
</dbReference>
<keyword evidence="6" id="KW-1185">Reference proteome</keyword>
<keyword evidence="5" id="KW-0282">Flagellum</keyword>
<comment type="similarity">
    <text evidence="2">Belongs to the bacterial flagellin family.</text>
</comment>
<dbReference type="Proteomes" id="UP000285908">
    <property type="component" value="Unassembled WGS sequence"/>
</dbReference>
<dbReference type="SUPFAM" id="SSF64518">
    <property type="entry name" value="Phase 1 flagellin"/>
    <property type="match status" value="1"/>
</dbReference>
<gene>
    <name evidence="5" type="ORF">EKE94_10960</name>
</gene>
<dbReference type="OrthoDB" id="7312911at2"/>
<dbReference type="GO" id="GO:0009288">
    <property type="term" value="C:bacterial-type flagellum"/>
    <property type="evidence" value="ECO:0007669"/>
    <property type="project" value="UniProtKB-SubCell"/>
</dbReference>
<dbReference type="PANTHER" id="PTHR42792">
    <property type="entry name" value="FLAGELLIN"/>
    <property type="match status" value="1"/>
</dbReference>
<dbReference type="Gene3D" id="1.20.1330.10">
    <property type="entry name" value="f41 fragment of flagellin, N-terminal domain"/>
    <property type="match status" value="1"/>
</dbReference>
<evidence type="ECO:0000256" key="3">
    <source>
        <dbReference type="ARBA" id="ARBA00023143"/>
    </source>
</evidence>
<keyword evidence="5" id="KW-0966">Cell projection</keyword>
<comment type="caution">
    <text evidence="5">The sequence shown here is derived from an EMBL/GenBank/DDBJ whole genome shotgun (WGS) entry which is preliminary data.</text>
</comment>
<protein>
    <submittedName>
        <fullName evidence="5">Flagellar biosynthesis protein FlgL</fullName>
    </submittedName>
</protein>
<evidence type="ECO:0000313" key="6">
    <source>
        <dbReference type="Proteomes" id="UP000285908"/>
    </source>
</evidence>
<sequence length="334" mass="34516">MRALSIGDLAASFSSRLANRTMKDQIERLSTEMTTGRRDADSVLRSGDVGPMAGLDRSLSVLGAYTITTKETAMLVGVAQGALGAVSDRASDLSTLLLTAAAGGDPAYLGAVSEEAAQRFDSMVGALNTTIAGQSVFAGAATDTTPLADSGAILTALMADVGGAPTAGDLNDAVDAWFAPGGGFDTAAYLGADIARAPVSVSDSERVEFGIRADNADLRQVLADTAKAALLDRGALAGSQVARVSLMNIAGEALLNSGNAVTRLRGELGVTEHRLEQVTTRQNAEKTALQMARNDLVGVDPYDAATKLQDVQVQLETLYTVTARMSKLSLANYL</sequence>
<dbReference type="PANTHER" id="PTHR42792:SF1">
    <property type="entry name" value="FLAGELLAR HOOK-ASSOCIATED PROTEIN 3"/>
    <property type="match status" value="1"/>
</dbReference>
<dbReference type="EMBL" id="RQXX01000003">
    <property type="protein sequence ID" value="RVV97979.1"/>
    <property type="molecule type" value="Genomic_DNA"/>
</dbReference>
<dbReference type="RefSeq" id="WP_127906644.1">
    <property type="nucleotide sequence ID" value="NZ_RQXX01000003.1"/>
</dbReference>
<accession>A0A438AGZ4</accession>
<evidence type="ECO:0000256" key="2">
    <source>
        <dbReference type="ARBA" id="ARBA00005709"/>
    </source>
</evidence>
<evidence type="ECO:0000259" key="4">
    <source>
        <dbReference type="Pfam" id="PF00700"/>
    </source>
</evidence>
<organism evidence="5 6">
    <name type="scientific">Mesobaculum littorinae</name>
    <dbReference type="NCBI Taxonomy" id="2486419"/>
    <lineage>
        <taxon>Bacteria</taxon>
        <taxon>Pseudomonadati</taxon>
        <taxon>Pseudomonadota</taxon>
        <taxon>Alphaproteobacteria</taxon>
        <taxon>Rhodobacterales</taxon>
        <taxon>Roseobacteraceae</taxon>
        <taxon>Mesobaculum</taxon>
    </lineage>
</organism>
<proteinExistence type="inferred from homology"/>
<evidence type="ECO:0000256" key="1">
    <source>
        <dbReference type="ARBA" id="ARBA00004365"/>
    </source>
</evidence>
<keyword evidence="3" id="KW-0975">Bacterial flagellum</keyword>
<dbReference type="AlphaFoldDB" id="A0A438AGZ4"/>
<name>A0A438AGZ4_9RHOB</name>
<comment type="subcellular location">
    <subcellularLocation>
        <location evidence="1">Bacterial flagellum</location>
    </subcellularLocation>
</comment>
<reference evidence="5 6" key="1">
    <citation type="submission" date="2018-11" db="EMBL/GenBank/DDBJ databases">
        <title>Mesobaculum littorinae gen. nov., sp. nov., isolated from Littorina scabra that represents a novel genus of the order Rhodobacteraceae.</title>
        <authorList>
            <person name="Li F."/>
        </authorList>
    </citation>
    <scope>NUCLEOTIDE SEQUENCE [LARGE SCALE GENOMIC DNA]</scope>
    <source>
        <strain evidence="5 6">M0103</strain>
    </source>
</reference>